<dbReference type="SUPFAM" id="SSF49482">
    <property type="entry name" value="Aromatic compound dioxygenase"/>
    <property type="match status" value="1"/>
</dbReference>
<evidence type="ECO:0000313" key="3">
    <source>
        <dbReference type="Proteomes" id="UP001600888"/>
    </source>
</evidence>
<evidence type="ECO:0000313" key="2">
    <source>
        <dbReference type="EMBL" id="KAL2282619.1"/>
    </source>
</evidence>
<proteinExistence type="predicted"/>
<keyword evidence="3" id="KW-1185">Reference proteome</keyword>
<protein>
    <recommendedName>
        <fullName evidence="1">Intradiol ring-cleavage dioxygenases domain-containing protein</fullName>
    </recommendedName>
</protein>
<dbReference type="PANTHER" id="PTHR34315:SF1">
    <property type="entry name" value="INTRADIOL RING-CLEAVAGE DIOXYGENASES DOMAIN-CONTAINING PROTEIN-RELATED"/>
    <property type="match status" value="1"/>
</dbReference>
<dbReference type="Gene3D" id="2.60.130.10">
    <property type="entry name" value="Aromatic compound dioxygenase"/>
    <property type="match status" value="1"/>
</dbReference>
<sequence>MDSLWVHKCVLAVLIQALGSLPDCLSALFNPRPTQNQAVTMKFNAFAAAGLLATGVLAHPKALPRSEIARRGTMSKRCEANAANFNKKRYDQRISKRHAEAKRAENATYTITTEAPYYDVIQNDTCVLEPEVTWGPYVYPNSQTLRQDMSEGQPGVPLTLDVGVLDMATCEPLENVLVDFWHCNATGSYSSFTALSPNTPFLELLQSLNISSDDYNIGVTDLHTDDTTFLRGMWPTDSNGMMEMKTIFPGFYVERSIHIHVRVYNNWVLRENGTLSSGDIVSAGQLYFDEDLEEKIMALDPYVTHTEINRTTHAVDNIFADSFAGGYDPVVSIVAADGEDVTKGMIGYITIGVDTTAIETHSLGGLNEPVDENGHDI</sequence>
<comment type="caution">
    <text evidence="2">The sequence shown here is derived from an EMBL/GenBank/DDBJ whole genome shotgun (WGS) entry which is preliminary data.</text>
</comment>
<feature type="domain" description="Intradiol ring-cleavage dioxygenases" evidence="1">
    <location>
        <begin position="143"/>
        <end position="199"/>
    </location>
</feature>
<dbReference type="Proteomes" id="UP001600888">
    <property type="component" value="Unassembled WGS sequence"/>
</dbReference>
<dbReference type="CDD" id="cd03457">
    <property type="entry name" value="intradiol_dioxygenase_like"/>
    <property type="match status" value="1"/>
</dbReference>
<dbReference type="PANTHER" id="PTHR34315">
    <property type="match status" value="1"/>
</dbReference>
<dbReference type="InterPro" id="IPR000627">
    <property type="entry name" value="Intradiol_dOase_C"/>
</dbReference>
<reference evidence="2 3" key="1">
    <citation type="submission" date="2024-03" db="EMBL/GenBank/DDBJ databases">
        <title>A high-quality draft genome sequence of Diaporthe vaccinii, a causative agent of upright dieback and viscid rot disease in cranberry plants.</title>
        <authorList>
            <person name="Sarrasin M."/>
            <person name="Lang B.F."/>
            <person name="Burger G."/>
        </authorList>
    </citation>
    <scope>NUCLEOTIDE SEQUENCE [LARGE SCALE GENOMIC DNA]</scope>
    <source>
        <strain evidence="2 3">IS7</strain>
    </source>
</reference>
<dbReference type="Pfam" id="PF00775">
    <property type="entry name" value="Dioxygenase_C"/>
    <property type="match status" value="1"/>
</dbReference>
<gene>
    <name evidence="2" type="ORF">FJTKL_10473</name>
</gene>
<name>A0ABR4EJK6_9PEZI</name>
<accession>A0ABR4EJK6</accession>
<dbReference type="EMBL" id="JBAWTH010000048">
    <property type="protein sequence ID" value="KAL2282619.1"/>
    <property type="molecule type" value="Genomic_DNA"/>
</dbReference>
<organism evidence="2 3">
    <name type="scientific">Diaporthe vaccinii</name>
    <dbReference type="NCBI Taxonomy" id="105482"/>
    <lineage>
        <taxon>Eukaryota</taxon>
        <taxon>Fungi</taxon>
        <taxon>Dikarya</taxon>
        <taxon>Ascomycota</taxon>
        <taxon>Pezizomycotina</taxon>
        <taxon>Sordariomycetes</taxon>
        <taxon>Sordariomycetidae</taxon>
        <taxon>Diaporthales</taxon>
        <taxon>Diaporthaceae</taxon>
        <taxon>Diaporthe</taxon>
        <taxon>Diaporthe eres species complex</taxon>
    </lineage>
</organism>
<evidence type="ECO:0000259" key="1">
    <source>
        <dbReference type="Pfam" id="PF00775"/>
    </source>
</evidence>
<dbReference type="InterPro" id="IPR015889">
    <property type="entry name" value="Intradiol_dOase_core"/>
</dbReference>